<dbReference type="InterPro" id="IPR016032">
    <property type="entry name" value="Sig_transdc_resp-reg_C-effctor"/>
</dbReference>
<dbReference type="AlphaFoldDB" id="A0A1L9QNW5"/>
<gene>
    <name evidence="2" type="ORF">BI308_16970</name>
</gene>
<dbReference type="Pfam" id="PF00196">
    <property type="entry name" value="GerE"/>
    <property type="match status" value="1"/>
</dbReference>
<dbReference type="PRINTS" id="PR00038">
    <property type="entry name" value="HTHLUXR"/>
</dbReference>
<organism evidence="2 3">
    <name type="scientific">Roseofilum reptotaenium AO1-A</name>
    <dbReference type="NCBI Taxonomy" id="1925591"/>
    <lineage>
        <taxon>Bacteria</taxon>
        <taxon>Bacillati</taxon>
        <taxon>Cyanobacteriota</taxon>
        <taxon>Cyanophyceae</taxon>
        <taxon>Desertifilales</taxon>
        <taxon>Desertifilaceae</taxon>
        <taxon>Roseofilum</taxon>
    </lineage>
</organism>
<keyword evidence="3" id="KW-1185">Reference proteome</keyword>
<comment type="caution">
    <text evidence="2">The sequence shown here is derived from an EMBL/GenBank/DDBJ whole genome shotgun (WGS) entry which is preliminary data.</text>
</comment>
<dbReference type="InterPro" id="IPR002035">
    <property type="entry name" value="VWF_A"/>
</dbReference>
<dbReference type="SUPFAM" id="SSF46894">
    <property type="entry name" value="C-terminal effector domain of the bipartite response regulators"/>
    <property type="match status" value="1"/>
</dbReference>
<dbReference type="GO" id="GO:0003677">
    <property type="term" value="F:DNA binding"/>
    <property type="evidence" value="ECO:0007669"/>
    <property type="project" value="InterPro"/>
</dbReference>
<dbReference type="SUPFAM" id="SSF53300">
    <property type="entry name" value="vWA-like"/>
    <property type="match status" value="1"/>
</dbReference>
<dbReference type="InterPro" id="IPR036388">
    <property type="entry name" value="WH-like_DNA-bd_sf"/>
</dbReference>
<dbReference type="PROSITE" id="PS50234">
    <property type="entry name" value="VWFA"/>
    <property type="match status" value="1"/>
</dbReference>
<proteinExistence type="predicted"/>
<evidence type="ECO:0000313" key="2">
    <source>
        <dbReference type="EMBL" id="OJJ24378.1"/>
    </source>
</evidence>
<evidence type="ECO:0000259" key="1">
    <source>
        <dbReference type="PROSITE" id="PS50234"/>
    </source>
</evidence>
<name>A0A1L9QNW5_9CYAN</name>
<dbReference type="Gene3D" id="1.10.10.10">
    <property type="entry name" value="Winged helix-like DNA-binding domain superfamily/Winged helix DNA-binding domain"/>
    <property type="match status" value="1"/>
</dbReference>
<feature type="domain" description="VWFA" evidence="1">
    <location>
        <begin position="102"/>
        <end position="294"/>
    </location>
</feature>
<sequence>MNRLQFEATLEGLTPRRRQVLKLVLAGVGDRAIAHSLHIETSTVRKHIENLCRAFGIDSEFPDDRTSKRPELIALFHQYQPDWVTTPQISSNSSPYPLCNREVYILVDQSGSMVRKDADTGKQTRYEYLAEIVEGHCAAILAYRQEEQGICDRLTLHFFSRQRTPPSPISITDPSNIHKLFIENQPKTKTFITPTLEHSINSWISQPHPIPNGAFFIIYTDGQFDDEERFIEHLKTLCQHIDHHSQAKVIVLGLGEDINIEHFLTLDFNLNQTMAANIFVFDLINEVDDIIELLSRQLTETPHLAFPEWVKICYPQVVEQALSIKK</sequence>
<accession>A0A1L9QNW5</accession>
<reference evidence="2" key="1">
    <citation type="submission" date="2016-10" db="EMBL/GenBank/DDBJ databases">
        <title>CRISPR-Cas defence system in Roseofilum reptotaenium: evidence of a bacteriophage-cyanobacterium arms race in the coral black band disease.</title>
        <authorList>
            <person name="Buerger P."/>
            <person name="Wood-Charlson E.M."/>
            <person name="Weynberg K.D."/>
            <person name="Willis B."/>
            <person name="Van Oppen M.J."/>
        </authorList>
    </citation>
    <scope>NUCLEOTIDE SEQUENCE [LARGE SCALE GENOMIC DNA]</scope>
    <source>
        <strain evidence="2">AO1-A</strain>
    </source>
</reference>
<dbReference type="Proteomes" id="UP000183940">
    <property type="component" value="Unassembled WGS sequence"/>
</dbReference>
<dbReference type="InterPro" id="IPR000792">
    <property type="entry name" value="Tscrpt_reg_LuxR_C"/>
</dbReference>
<dbReference type="InterPro" id="IPR036465">
    <property type="entry name" value="vWFA_dom_sf"/>
</dbReference>
<protein>
    <submittedName>
        <fullName evidence="2">RNA polymerase subunit sigma-70</fullName>
    </submittedName>
</protein>
<dbReference type="SMART" id="SM00421">
    <property type="entry name" value="HTH_LUXR"/>
    <property type="match status" value="1"/>
</dbReference>
<dbReference type="EMBL" id="MLAW01000032">
    <property type="protein sequence ID" value="OJJ24378.1"/>
    <property type="molecule type" value="Genomic_DNA"/>
</dbReference>
<dbReference type="CDD" id="cd06170">
    <property type="entry name" value="LuxR_C_like"/>
    <property type="match status" value="1"/>
</dbReference>
<dbReference type="Gene3D" id="3.40.50.410">
    <property type="entry name" value="von Willebrand factor, type A domain"/>
    <property type="match status" value="1"/>
</dbReference>
<dbReference type="GO" id="GO:0006355">
    <property type="term" value="P:regulation of DNA-templated transcription"/>
    <property type="evidence" value="ECO:0007669"/>
    <property type="project" value="InterPro"/>
</dbReference>
<evidence type="ECO:0000313" key="3">
    <source>
        <dbReference type="Proteomes" id="UP000183940"/>
    </source>
</evidence>
<dbReference type="STRING" id="1925591.BI308_16970"/>